<comment type="caution">
    <text evidence="1">The sequence shown here is derived from an EMBL/GenBank/DDBJ whole genome shotgun (WGS) entry which is preliminary data.</text>
</comment>
<protein>
    <submittedName>
        <fullName evidence="1">Uncharacterized protein</fullName>
    </submittedName>
</protein>
<dbReference type="AlphaFoldDB" id="A0A8J2LJE5"/>
<sequence length="66" mass="7248">MQILKTVAFVAVRIITRQLIRLSPKCLRGNSSIRKPPTTLEGQACKACGQKNGEERRGVVVLVVSK</sequence>
<evidence type="ECO:0000313" key="1">
    <source>
        <dbReference type="EMBL" id="CAG7834610.1"/>
    </source>
</evidence>
<accession>A0A8J2LJE5</accession>
<dbReference type="EMBL" id="CAJVCH010570301">
    <property type="protein sequence ID" value="CAG7834610.1"/>
    <property type="molecule type" value="Genomic_DNA"/>
</dbReference>
<reference evidence="1" key="1">
    <citation type="submission" date="2021-06" db="EMBL/GenBank/DDBJ databases">
        <authorList>
            <person name="Hodson N. C."/>
            <person name="Mongue J. A."/>
            <person name="Jaron S. K."/>
        </authorList>
    </citation>
    <scope>NUCLEOTIDE SEQUENCE</scope>
</reference>
<proteinExistence type="predicted"/>
<organism evidence="1 2">
    <name type="scientific">Allacma fusca</name>
    <dbReference type="NCBI Taxonomy" id="39272"/>
    <lineage>
        <taxon>Eukaryota</taxon>
        <taxon>Metazoa</taxon>
        <taxon>Ecdysozoa</taxon>
        <taxon>Arthropoda</taxon>
        <taxon>Hexapoda</taxon>
        <taxon>Collembola</taxon>
        <taxon>Symphypleona</taxon>
        <taxon>Sminthuridae</taxon>
        <taxon>Allacma</taxon>
    </lineage>
</organism>
<dbReference type="Proteomes" id="UP000708208">
    <property type="component" value="Unassembled WGS sequence"/>
</dbReference>
<evidence type="ECO:0000313" key="2">
    <source>
        <dbReference type="Proteomes" id="UP000708208"/>
    </source>
</evidence>
<keyword evidence="2" id="KW-1185">Reference proteome</keyword>
<name>A0A8J2LJE5_9HEXA</name>
<gene>
    <name evidence="1" type="ORF">AFUS01_LOCUS44095</name>
</gene>